<dbReference type="RefSeq" id="WP_179502231.1">
    <property type="nucleotide sequence ID" value="NZ_JACCAA010000001.1"/>
</dbReference>
<dbReference type="PROSITE" id="PS51257">
    <property type="entry name" value="PROKAR_LIPOPROTEIN"/>
    <property type="match status" value="1"/>
</dbReference>
<feature type="chain" id="PRO_5039314522" evidence="1">
    <location>
        <begin position="20"/>
        <end position="310"/>
    </location>
</feature>
<evidence type="ECO:0000256" key="1">
    <source>
        <dbReference type="SAM" id="SignalP"/>
    </source>
</evidence>
<reference evidence="2 3" key="1">
    <citation type="submission" date="2020-07" db="EMBL/GenBank/DDBJ databases">
        <title>Sequencing the genomes of 1000 actinobacteria strains.</title>
        <authorList>
            <person name="Klenk H.-P."/>
        </authorList>
    </citation>
    <scope>NUCLEOTIDE SEQUENCE [LARGE SCALE GENOMIC DNA]</scope>
    <source>
        <strain evidence="2 3">DSM 23819</strain>
    </source>
</reference>
<organism evidence="2 3">
    <name type="scientific">Nocardioides daedukensis</name>
    <dbReference type="NCBI Taxonomy" id="634462"/>
    <lineage>
        <taxon>Bacteria</taxon>
        <taxon>Bacillati</taxon>
        <taxon>Actinomycetota</taxon>
        <taxon>Actinomycetes</taxon>
        <taxon>Propionibacteriales</taxon>
        <taxon>Nocardioidaceae</taxon>
        <taxon>Nocardioides</taxon>
    </lineage>
</organism>
<feature type="signal peptide" evidence="1">
    <location>
        <begin position="1"/>
        <end position="19"/>
    </location>
</feature>
<protein>
    <submittedName>
        <fullName evidence="2">Uncharacterized protein</fullName>
    </submittedName>
</protein>
<dbReference type="Proteomes" id="UP000540656">
    <property type="component" value="Unassembled WGS sequence"/>
</dbReference>
<evidence type="ECO:0000313" key="2">
    <source>
        <dbReference type="EMBL" id="NYG59150.1"/>
    </source>
</evidence>
<keyword evidence="3" id="KW-1185">Reference proteome</keyword>
<dbReference type="AlphaFoldDB" id="A0A7Y9S4A0"/>
<gene>
    <name evidence="2" type="ORF">BJ980_002073</name>
</gene>
<sequence length="310" mass="33084">MKPTAFLVSLAALSVPLLAACANPSHKDDAEDLRDTLSRLPGVSEVTLDYTEPLTLDSGKLALRVTMTADAEPDAIADVVLTTYDAFADVHHGEEGDLDVLVGDDTIHLRSFEPDAKGEAVRNATANAIPVLGSGAVLADINTQDVSKKPHVFTAYTVEVEEPGRDSVLQKLADLEEAHVDIPDASWRVQAGGETGWLISAEEGFPGPAELALFDELSEDLPEGSAIGLYDDYATVQLPTGIPSDQVSAMVDRHLQLLGGAEEAFYMVQDDDTLFASITDGECLFDTGIVGARLEREHEASCSKIAHPEE</sequence>
<comment type="caution">
    <text evidence="2">The sequence shown here is derived from an EMBL/GenBank/DDBJ whole genome shotgun (WGS) entry which is preliminary data.</text>
</comment>
<keyword evidence="1" id="KW-0732">Signal</keyword>
<name>A0A7Y9S4A0_9ACTN</name>
<evidence type="ECO:0000313" key="3">
    <source>
        <dbReference type="Proteomes" id="UP000540656"/>
    </source>
</evidence>
<dbReference type="EMBL" id="JACCAA010000001">
    <property type="protein sequence ID" value="NYG59150.1"/>
    <property type="molecule type" value="Genomic_DNA"/>
</dbReference>
<accession>A0A7Y9S4A0</accession>
<proteinExistence type="predicted"/>